<dbReference type="Pfam" id="PF14703">
    <property type="entry name" value="PHM7_cyt"/>
    <property type="match status" value="1"/>
</dbReference>
<keyword evidence="5 8" id="KW-1133">Transmembrane helix</keyword>
<keyword evidence="4 8" id="KW-0812">Transmembrane</keyword>
<feature type="transmembrane region" description="Helical" evidence="8">
    <location>
        <begin position="465"/>
        <end position="486"/>
    </location>
</feature>
<dbReference type="Pfam" id="PF02714">
    <property type="entry name" value="RSN1_7TM"/>
    <property type="match status" value="1"/>
</dbReference>
<evidence type="ECO:0000256" key="1">
    <source>
        <dbReference type="ARBA" id="ARBA00004141"/>
    </source>
</evidence>
<dbReference type="EMBL" id="KQ964531">
    <property type="protein sequence ID" value="KXN69539.1"/>
    <property type="molecule type" value="Genomic_DNA"/>
</dbReference>
<dbReference type="GO" id="GO:0005227">
    <property type="term" value="F:calcium-activated cation channel activity"/>
    <property type="evidence" value="ECO:0007669"/>
    <property type="project" value="InterPro"/>
</dbReference>
<feature type="domain" description="CSC1/OSCA1-like cytosolic" evidence="11">
    <location>
        <begin position="209"/>
        <end position="452"/>
    </location>
</feature>
<comment type="similarity">
    <text evidence="2">Belongs to the CSC1 (TC 1.A.17) family.</text>
</comment>
<dbReference type="OrthoDB" id="1689567at2759"/>
<dbReference type="OMA" id="PWILMEL"/>
<dbReference type="InterPro" id="IPR032880">
    <property type="entry name" value="CSC1/OSCA1-like_N"/>
</dbReference>
<dbReference type="PANTHER" id="PTHR13018">
    <property type="entry name" value="PROBABLE MEMBRANE PROTEIN DUF221-RELATED"/>
    <property type="match status" value="1"/>
</dbReference>
<accession>A0A137P3L4</accession>
<comment type="subcellular location">
    <subcellularLocation>
        <location evidence="1">Membrane</location>
        <topology evidence="1">Multi-pass membrane protein</topology>
    </subcellularLocation>
</comment>
<keyword evidence="3" id="KW-0813">Transport</keyword>
<name>A0A137P3L4_CONC2</name>
<organism evidence="12 13">
    <name type="scientific">Conidiobolus coronatus (strain ATCC 28846 / CBS 209.66 / NRRL 28638)</name>
    <name type="common">Delacroixia coronata</name>
    <dbReference type="NCBI Taxonomy" id="796925"/>
    <lineage>
        <taxon>Eukaryota</taxon>
        <taxon>Fungi</taxon>
        <taxon>Fungi incertae sedis</taxon>
        <taxon>Zoopagomycota</taxon>
        <taxon>Entomophthoromycotina</taxon>
        <taxon>Entomophthoromycetes</taxon>
        <taxon>Entomophthorales</taxon>
        <taxon>Ancylistaceae</taxon>
        <taxon>Conidiobolus</taxon>
    </lineage>
</organism>
<evidence type="ECO:0000313" key="12">
    <source>
        <dbReference type="EMBL" id="KXN69539.1"/>
    </source>
</evidence>
<gene>
    <name evidence="12" type="ORF">CONCODRAFT_79271</name>
</gene>
<feature type="transmembrane region" description="Helical" evidence="8">
    <location>
        <begin position="558"/>
        <end position="584"/>
    </location>
</feature>
<evidence type="ECO:0000256" key="3">
    <source>
        <dbReference type="ARBA" id="ARBA00022448"/>
    </source>
</evidence>
<proteinExistence type="inferred from homology"/>
<feature type="domain" description="CSC1/OSCA1-like 7TM region" evidence="9">
    <location>
        <begin position="463"/>
        <end position="733"/>
    </location>
</feature>
<feature type="transmembrane region" description="Helical" evidence="8">
    <location>
        <begin position="680"/>
        <end position="702"/>
    </location>
</feature>
<evidence type="ECO:0000256" key="5">
    <source>
        <dbReference type="ARBA" id="ARBA00022989"/>
    </source>
</evidence>
<dbReference type="GO" id="GO:0005886">
    <property type="term" value="C:plasma membrane"/>
    <property type="evidence" value="ECO:0007669"/>
    <property type="project" value="TreeGrafter"/>
</dbReference>
<dbReference type="PANTHER" id="PTHR13018:SF5">
    <property type="entry name" value="RE44586P"/>
    <property type="match status" value="1"/>
</dbReference>
<dbReference type="AlphaFoldDB" id="A0A137P3L4"/>
<evidence type="ECO:0000256" key="6">
    <source>
        <dbReference type="ARBA" id="ARBA00023136"/>
    </source>
</evidence>
<sequence>MSTIFDQLFNPNSNATNPVNVPNPVGYYKPLWINFAGSLALSAFISLICMFIHEALRNKSDWRNLFAARCYLPKNPAPPTSSRFFGWIAKSYSTTEHEILKSVGLDAVMYIRFIKVGFQLSLVGLFIILPILLPINYSYSGDQEKQNNFTSYSIASLKDRPNLLWVHYVLISLFTLFTIYLIHKNSVDFVRLRRLQYMEEVKLGNPRCRTVMITHLPQELQDDQKFVEYFENMGLGAVQCTQLIRYPTKLIEYLARRKKALLELEIAHIQLAKNFLLAIQQKILTKESFESVDNVDEYYQCVNYLNKIKNKKPIPLPITQNDLNPNVDDPESGKSENNYELNDDETIWDVLARINPQLLDPFQPEHRTKYKTGKLTKSVDYWLNKLGYLDRRIFELRDPTRIASRFTPSRTGFVTFSQCSAAQLCAQSIIHSDLEHCRVSLAPEPKDILWKNHTVDWQWRYTRKILVNVAVWTLFILWFIPTAALLQLASLSKLAEAIPALKEFLNNNPVAESLLTTAIPATLLGIVMSILPNILFYISSAQTWKTYFAFETSVALRYHFFTVFSVIFVFVIGGTVFPLIFSVLQGNSDILKKMADNLPQTAPFFMNYVLWSIAYQFMELIQVGSPFVLYFLSWLFPKSPRERKRLEKVWSFPFFYYIPNHMIILFIDFIFAIINPILLLPSVVFFGVSYIIFKNQFIYVYIKRYEANGKHWHLIVRFITDGLILSHLFLIGVSITYSTYSLLSLNVIMIIITFYYKFYYNRNFYYRSDFVPLQTLKRADVQYFETNTTNNDPEEYHGLGGFGDIRVSIDNETRKLQESLNLNMEDLQPITEDPNTTMKDSHFLRQSFNDSRMSLAIPNENNDQVEEGSYLSYAFLHPAFFKTQPQTMTLPTHPLKYRYDPYVDVVSVDTVLTSTQNETTDEQNLPNLNAISRPDSSPFGSKHTLTMSLNSLLQ</sequence>
<evidence type="ECO:0000259" key="9">
    <source>
        <dbReference type="Pfam" id="PF02714"/>
    </source>
</evidence>
<feature type="region of interest" description="Disordered" evidence="7">
    <location>
        <begin position="319"/>
        <end position="339"/>
    </location>
</feature>
<dbReference type="InterPro" id="IPR045122">
    <property type="entry name" value="Csc1-like"/>
</dbReference>
<dbReference type="InterPro" id="IPR003864">
    <property type="entry name" value="CSC1/OSCA1-like_7TM"/>
</dbReference>
<evidence type="ECO:0000256" key="2">
    <source>
        <dbReference type="ARBA" id="ARBA00007779"/>
    </source>
</evidence>
<feature type="domain" description="CSC1/OSCA1-like N-terminal transmembrane" evidence="10">
    <location>
        <begin position="36"/>
        <end position="184"/>
    </location>
</feature>
<evidence type="ECO:0000256" key="4">
    <source>
        <dbReference type="ARBA" id="ARBA00022692"/>
    </source>
</evidence>
<feature type="transmembrane region" description="Helical" evidence="8">
    <location>
        <begin position="31"/>
        <end position="53"/>
    </location>
</feature>
<evidence type="ECO:0000256" key="8">
    <source>
        <dbReference type="SAM" id="Phobius"/>
    </source>
</evidence>
<feature type="transmembrane region" description="Helical" evidence="8">
    <location>
        <begin position="714"/>
        <end position="733"/>
    </location>
</feature>
<feature type="transmembrane region" description="Helical" evidence="8">
    <location>
        <begin position="604"/>
        <end position="633"/>
    </location>
</feature>
<feature type="region of interest" description="Disordered" evidence="7">
    <location>
        <begin position="916"/>
        <end position="943"/>
    </location>
</feature>
<keyword evidence="13" id="KW-1185">Reference proteome</keyword>
<evidence type="ECO:0000259" key="11">
    <source>
        <dbReference type="Pfam" id="PF14703"/>
    </source>
</evidence>
<reference evidence="12 13" key="1">
    <citation type="journal article" date="2015" name="Genome Biol. Evol.">
        <title>Phylogenomic analyses indicate that early fungi evolved digesting cell walls of algal ancestors of land plants.</title>
        <authorList>
            <person name="Chang Y."/>
            <person name="Wang S."/>
            <person name="Sekimoto S."/>
            <person name="Aerts A.L."/>
            <person name="Choi C."/>
            <person name="Clum A."/>
            <person name="LaButti K.M."/>
            <person name="Lindquist E.A."/>
            <person name="Yee Ngan C."/>
            <person name="Ohm R.A."/>
            <person name="Salamov A.A."/>
            <person name="Grigoriev I.V."/>
            <person name="Spatafora J.W."/>
            <person name="Berbee M.L."/>
        </authorList>
    </citation>
    <scope>NUCLEOTIDE SEQUENCE [LARGE SCALE GENOMIC DNA]</scope>
    <source>
        <strain evidence="12 13">NRRL 28638</strain>
    </source>
</reference>
<dbReference type="InterPro" id="IPR027815">
    <property type="entry name" value="CSC1/OSCA1-like_cyt"/>
</dbReference>
<feature type="transmembrane region" description="Helical" evidence="8">
    <location>
        <begin position="739"/>
        <end position="758"/>
    </location>
</feature>
<feature type="transmembrane region" description="Helical" evidence="8">
    <location>
        <begin position="654"/>
        <end position="674"/>
    </location>
</feature>
<keyword evidence="6 8" id="KW-0472">Membrane</keyword>
<evidence type="ECO:0000313" key="13">
    <source>
        <dbReference type="Proteomes" id="UP000070444"/>
    </source>
</evidence>
<evidence type="ECO:0000259" key="10">
    <source>
        <dbReference type="Pfam" id="PF13967"/>
    </source>
</evidence>
<dbReference type="Pfam" id="PF13967">
    <property type="entry name" value="RSN1_TM"/>
    <property type="match status" value="1"/>
</dbReference>
<protein>
    <submittedName>
        <fullName evidence="12">DUF221-domain-containing protein</fullName>
    </submittedName>
</protein>
<dbReference type="Proteomes" id="UP000070444">
    <property type="component" value="Unassembled WGS sequence"/>
</dbReference>
<feature type="transmembrane region" description="Helical" evidence="8">
    <location>
        <begin position="118"/>
        <end position="139"/>
    </location>
</feature>
<feature type="transmembrane region" description="Helical" evidence="8">
    <location>
        <begin position="514"/>
        <end position="538"/>
    </location>
</feature>
<feature type="transmembrane region" description="Helical" evidence="8">
    <location>
        <begin position="165"/>
        <end position="183"/>
    </location>
</feature>
<evidence type="ECO:0000256" key="7">
    <source>
        <dbReference type="SAM" id="MobiDB-lite"/>
    </source>
</evidence>